<feature type="compositionally biased region" description="Low complexity" evidence="1">
    <location>
        <begin position="109"/>
        <end position="121"/>
    </location>
</feature>
<proteinExistence type="predicted"/>
<keyword evidence="3" id="KW-1185">Reference proteome</keyword>
<name>A0ABP4BMT4_9ACTN</name>
<organism evidence="2 3">
    <name type="scientific">Streptomyces rhizosphaericus</name>
    <dbReference type="NCBI Taxonomy" id="114699"/>
    <lineage>
        <taxon>Bacteria</taxon>
        <taxon>Bacillati</taxon>
        <taxon>Actinomycetota</taxon>
        <taxon>Actinomycetes</taxon>
        <taxon>Kitasatosporales</taxon>
        <taxon>Streptomycetaceae</taxon>
        <taxon>Streptomyces</taxon>
        <taxon>Streptomyces violaceusniger group</taxon>
    </lineage>
</organism>
<reference evidence="3" key="1">
    <citation type="journal article" date="2019" name="Int. J. Syst. Evol. Microbiol.">
        <title>The Global Catalogue of Microorganisms (GCM) 10K type strain sequencing project: providing services to taxonomists for standard genome sequencing and annotation.</title>
        <authorList>
            <consortium name="The Broad Institute Genomics Platform"/>
            <consortium name="The Broad Institute Genome Sequencing Center for Infectious Disease"/>
            <person name="Wu L."/>
            <person name="Ma J."/>
        </authorList>
    </citation>
    <scope>NUCLEOTIDE SEQUENCE [LARGE SCALE GENOMIC DNA]</scope>
    <source>
        <strain evidence="3">JCM 11444</strain>
    </source>
</reference>
<dbReference type="Proteomes" id="UP001500418">
    <property type="component" value="Unassembled WGS sequence"/>
</dbReference>
<evidence type="ECO:0000256" key="1">
    <source>
        <dbReference type="SAM" id="MobiDB-lite"/>
    </source>
</evidence>
<dbReference type="Pfam" id="PF07505">
    <property type="entry name" value="DUF5131"/>
    <property type="match status" value="1"/>
</dbReference>
<dbReference type="EMBL" id="BAAAID010000072">
    <property type="protein sequence ID" value="GAA0952089.1"/>
    <property type="molecule type" value="Genomic_DNA"/>
</dbReference>
<evidence type="ECO:0000313" key="2">
    <source>
        <dbReference type="EMBL" id="GAA0952089.1"/>
    </source>
</evidence>
<evidence type="ECO:0000313" key="3">
    <source>
        <dbReference type="Proteomes" id="UP001500418"/>
    </source>
</evidence>
<accession>A0ABP4BMT4</accession>
<protein>
    <submittedName>
        <fullName evidence="2">Uncharacterized protein</fullName>
    </submittedName>
</protein>
<gene>
    <name evidence="2" type="ORF">GCM10009575_076940</name>
</gene>
<sequence length="121" mass="12945">MDDLRQVPAAVRFLSSEPLLGSLDALDVTGIDWVIVGGESGRRARPMDIGIGIAGTRRQPHDHAIVPNISGVVRATLRQSQSLTFSLFCLLFSAGGLERSSGRARRSSHSGPPRARQGART</sequence>
<dbReference type="InterPro" id="IPR011101">
    <property type="entry name" value="DUF5131"/>
</dbReference>
<comment type="caution">
    <text evidence="2">The sequence shown here is derived from an EMBL/GenBank/DDBJ whole genome shotgun (WGS) entry which is preliminary data.</text>
</comment>
<feature type="region of interest" description="Disordered" evidence="1">
    <location>
        <begin position="98"/>
        <end position="121"/>
    </location>
</feature>